<dbReference type="CDD" id="cd01643">
    <property type="entry name" value="Bacterial_IMPase_like_2"/>
    <property type="match status" value="1"/>
</dbReference>
<sequence length="270" mass="28739">MPQPSERLAFAIDLARRAAELGMKHFRSLDTLTIENKGHQDLVSNADREVETFIRNALAEAYPDDGIVGEEHASVEGSTGYVWVIDPIDGTANFVSGIPAWCVVLACSFEGTTEIGVICEPSHDETFWAERGKGAFLNGKPIRASQSPSLAQGSVATGFASRQDGDSVVRLIADLVAQGGVFFRNASGALMLAYVASGRLIGYVEQHMNSWDCIAGLLMIEEAGGEIMPLDPATVVVHGTGVIAGGPHVFPQIETIARKAFGWQSVTPAP</sequence>
<gene>
    <name evidence="10" type="ORF">HTY61_03605</name>
</gene>
<evidence type="ECO:0000256" key="6">
    <source>
        <dbReference type="ARBA" id="ARBA00022723"/>
    </source>
</evidence>
<proteinExistence type="inferred from homology"/>
<evidence type="ECO:0000256" key="9">
    <source>
        <dbReference type="PIRSR" id="PIRSR600760-2"/>
    </source>
</evidence>
<dbReference type="GO" id="GO:0007165">
    <property type="term" value="P:signal transduction"/>
    <property type="evidence" value="ECO:0007669"/>
    <property type="project" value="TreeGrafter"/>
</dbReference>
<dbReference type="PRINTS" id="PR01959">
    <property type="entry name" value="SBIMPHPHTASE"/>
</dbReference>
<feature type="binding site" evidence="9">
    <location>
        <position position="89"/>
    </location>
    <ligand>
        <name>Mg(2+)</name>
        <dbReference type="ChEBI" id="CHEBI:18420"/>
        <label>1</label>
        <note>catalytic</note>
    </ligand>
</feature>
<feature type="binding site" evidence="9">
    <location>
        <position position="86"/>
    </location>
    <ligand>
        <name>Mg(2+)</name>
        <dbReference type="ChEBI" id="CHEBI:18420"/>
        <label>1</label>
        <note>catalytic</note>
    </ligand>
</feature>
<dbReference type="Gene3D" id="3.40.190.80">
    <property type="match status" value="1"/>
</dbReference>
<dbReference type="PANTHER" id="PTHR20854">
    <property type="entry name" value="INOSITOL MONOPHOSPHATASE"/>
    <property type="match status" value="1"/>
</dbReference>
<dbReference type="EC" id="3.1.3.25" evidence="4"/>
<organism evidence="10 11">
    <name type="scientific">Oricola thermophila</name>
    <dbReference type="NCBI Taxonomy" id="2742145"/>
    <lineage>
        <taxon>Bacteria</taxon>
        <taxon>Pseudomonadati</taxon>
        <taxon>Pseudomonadota</taxon>
        <taxon>Alphaproteobacteria</taxon>
        <taxon>Hyphomicrobiales</taxon>
        <taxon>Ahrensiaceae</taxon>
        <taxon>Oricola</taxon>
    </lineage>
</organism>
<dbReference type="PANTHER" id="PTHR20854:SF4">
    <property type="entry name" value="INOSITOL-1-MONOPHOSPHATASE-RELATED"/>
    <property type="match status" value="1"/>
</dbReference>
<feature type="binding site" evidence="9">
    <location>
        <position position="88"/>
    </location>
    <ligand>
        <name>Mg(2+)</name>
        <dbReference type="ChEBI" id="CHEBI:18420"/>
        <label>1</label>
        <note>catalytic</note>
    </ligand>
</feature>
<dbReference type="Proteomes" id="UP000509367">
    <property type="component" value="Chromosome"/>
</dbReference>
<dbReference type="GO" id="GO:0008934">
    <property type="term" value="F:inositol monophosphate 1-phosphatase activity"/>
    <property type="evidence" value="ECO:0007669"/>
    <property type="project" value="InterPro"/>
</dbReference>
<keyword evidence="11" id="KW-1185">Reference proteome</keyword>
<protein>
    <recommendedName>
        <fullName evidence="5">Inositol-1-monophosphatase</fullName>
        <ecNumber evidence="4">3.1.3.25</ecNumber>
    </recommendedName>
</protein>
<evidence type="ECO:0000256" key="3">
    <source>
        <dbReference type="ARBA" id="ARBA00009759"/>
    </source>
</evidence>
<dbReference type="SUPFAM" id="SSF56655">
    <property type="entry name" value="Carbohydrate phosphatase"/>
    <property type="match status" value="1"/>
</dbReference>
<evidence type="ECO:0000256" key="1">
    <source>
        <dbReference type="ARBA" id="ARBA00001033"/>
    </source>
</evidence>
<comment type="catalytic activity">
    <reaction evidence="1">
        <text>a myo-inositol phosphate + H2O = myo-inositol + phosphate</text>
        <dbReference type="Rhea" id="RHEA:24056"/>
        <dbReference type="ChEBI" id="CHEBI:15377"/>
        <dbReference type="ChEBI" id="CHEBI:17268"/>
        <dbReference type="ChEBI" id="CHEBI:43474"/>
        <dbReference type="ChEBI" id="CHEBI:84139"/>
        <dbReference type="EC" id="3.1.3.25"/>
    </reaction>
</comment>
<comment type="similarity">
    <text evidence="3">Belongs to the inositol monophosphatase superfamily.</text>
</comment>
<evidence type="ECO:0000256" key="5">
    <source>
        <dbReference type="ARBA" id="ARBA00019784"/>
    </source>
</evidence>
<name>A0A6N1VEG7_9HYPH</name>
<dbReference type="RefSeq" id="WP_175275519.1">
    <property type="nucleotide sequence ID" value="NZ_CP054836.1"/>
</dbReference>
<evidence type="ECO:0000256" key="4">
    <source>
        <dbReference type="ARBA" id="ARBA00013106"/>
    </source>
</evidence>
<accession>A0A6N1VEG7</accession>
<evidence type="ECO:0000256" key="2">
    <source>
        <dbReference type="ARBA" id="ARBA00001946"/>
    </source>
</evidence>
<keyword evidence="7" id="KW-0378">Hydrolase</keyword>
<evidence type="ECO:0000313" key="10">
    <source>
        <dbReference type="EMBL" id="QKV17622.1"/>
    </source>
</evidence>
<dbReference type="InterPro" id="IPR000760">
    <property type="entry name" value="Inositol_monophosphatase-like"/>
</dbReference>
<feature type="binding site" evidence="9">
    <location>
        <position position="212"/>
    </location>
    <ligand>
        <name>Mg(2+)</name>
        <dbReference type="ChEBI" id="CHEBI:18420"/>
        <label>1</label>
        <note>catalytic</note>
    </ligand>
</feature>
<dbReference type="Gene3D" id="3.30.540.10">
    <property type="entry name" value="Fructose-1,6-Bisphosphatase, subunit A, domain 1"/>
    <property type="match status" value="1"/>
</dbReference>
<comment type="cofactor">
    <cofactor evidence="2 9">
        <name>Mg(2+)</name>
        <dbReference type="ChEBI" id="CHEBI:18420"/>
    </cofactor>
</comment>
<dbReference type="GO" id="GO:0006020">
    <property type="term" value="P:inositol metabolic process"/>
    <property type="evidence" value="ECO:0007669"/>
    <property type="project" value="TreeGrafter"/>
</dbReference>
<dbReference type="FunFam" id="3.30.540.10:FF:000003">
    <property type="entry name" value="Inositol-1-monophosphatase"/>
    <property type="match status" value="1"/>
</dbReference>
<dbReference type="InterPro" id="IPR020583">
    <property type="entry name" value="Inositol_monoP_metal-BS"/>
</dbReference>
<dbReference type="Pfam" id="PF00459">
    <property type="entry name" value="Inositol_P"/>
    <property type="match status" value="1"/>
</dbReference>
<feature type="binding site" evidence="9">
    <location>
        <position position="70"/>
    </location>
    <ligand>
        <name>Mg(2+)</name>
        <dbReference type="ChEBI" id="CHEBI:18420"/>
        <label>1</label>
        <note>catalytic</note>
    </ligand>
</feature>
<dbReference type="InterPro" id="IPR022337">
    <property type="entry name" value="Inositol_monophosphatase_SuhB"/>
</dbReference>
<keyword evidence="6 9" id="KW-0479">Metal-binding</keyword>
<dbReference type="PROSITE" id="PS00629">
    <property type="entry name" value="IMP_1"/>
    <property type="match status" value="1"/>
</dbReference>
<dbReference type="EMBL" id="CP054836">
    <property type="protein sequence ID" value="QKV17622.1"/>
    <property type="molecule type" value="Genomic_DNA"/>
</dbReference>
<evidence type="ECO:0000313" key="11">
    <source>
        <dbReference type="Proteomes" id="UP000509367"/>
    </source>
</evidence>
<reference evidence="10 11" key="1">
    <citation type="submission" date="2020-06" db="EMBL/GenBank/DDBJ databases">
        <title>Oricola thermophila sp. nov. isolated from a tidal sediments.</title>
        <authorList>
            <person name="Kwon K.K."/>
            <person name="Yang S.-H."/>
            <person name="Park M.-J."/>
        </authorList>
    </citation>
    <scope>NUCLEOTIDE SEQUENCE [LARGE SCALE GENOMIC DNA]</scope>
    <source>
        <strain evidence="10 11">MEBiC13590</strain>
    </source>
</reference>
<dbReference type="AlphaFoldDB" id="A0A6N1VEG7"/>
<dbReference type="GO" id="GO:0046872">
    <property type="term" value="F:metal ion binding"/>
    <property type="evidence" value="ECO:0007669"/>
    <property type="project" value="UniProtKB-KW"/>
</dbReference>
<evidence type="ECO:0000256" key="8">
    <source>
        <dbReference type="ARBA" id="ARBA00022842"/>
    </source>
</evidence>
<keyword evidence="8 9" id="KW-0460">Magnesium</keyword>
<dbReference type="PRINTS" id="PR00377">
    <property type="entry name" value="IMPHPHTASES"/>
</dbReference>
<evidence type="ECO:0000256" key="7">
    <source>
        <dbReference type="ARBA" id="ARBA00022801"/>
    </source>
</evidence>
<dbReference type="KEGG" id="orm:HTY61_03605"/>